<dbReference type="InterPro" id="IPR036322">
    <property type="entry name" value="WD40_repeat_dom_sf"/>
</dbReference>
<name>A0A2Z7AQ19_9LAMI</name>
<dbReference type="Gene3D" id="2.130.10.10">
    <property type="entry name" value="YVTN repeat-like/Quinoprotein amine dehydrogenase"/>
    <property type="match status" value="1"/>
</dbReference>
<keyword evidence="3" id="KW-1185">Reference proteome</keyword>
<dbReference type="GO" id="GO:0016226">
    <property type="term" value="P:iron-sulfur cluster assembly"/>
    <property type="evidence" value="ECO:0007669"/>
    <property type="project" value="TreeGrafter"/>
</dbReference>
<dbReference type="SUPFAM" id="SSF50978">
    <property type="entry name" value="WD40 repeat-like"/>
    <property type="match status" value="1"/>
</dbReference>
<dbReference type="InterPro" id="IPR001680">
    <property type="entry name" value="WD40_rpt"/>
</dbReference>
<reference evidence="2 3" key="1">
    <citation type="journal article" date="2015" name="Proc. Natl. Acad. Sci. U.S.A.">
        <title>The resurrection genome of Boea hygrometrica: A blueprint for survival of dehydration.</title>
        <authorList>
            <person name="Xiao L."/>
            <person name="Yang G."/>
            <person name="Zhang L."/>
            <person name="Yang X."/>
            <person name="Zhao S."/>
            <person name="Ji Z."/>
            <person name="Zhou Q."/>
            <person name="Hu M."/>
            <person name="Wang Y."/>
            <person name="Chen M."/>
            <person name="Xu Y."/>
            <person name="Jin H."/>
            <person name="Xiao X."/>
            <person name="Hu G."/>
            <person name="Bao F."/>
            <person name="Hu Y."/>
            <person name="Wan P."/>
            <person name="Li L."/>
            <person name="Deng X."/>
            <person name="Kuang T."/>
            <person name="Xiang C."/>
            <person name="Zhu J.K."/>
            <person name="Oliver M.J."/>
            <person name="He Y."/>
        </authorList>
    </citation>
    <scope>NUCLEOTIDE SEQUENCE [LARGE SCALE GENOMIC DNA]</scope>
    <source>
        <strain evidence="3">cv. XS01</strain>
    </source>
</reference>
<evidence type="ECO:0000313" key="3">
    <source>
        <dbReference type="Proteomes" id="UP000250235"/>
    </source>
</evidence>
<protein>
    <submittedName>
        <fullName evidence="2">Uncharacterized protein</fullName>
    </submittedName>
</protein>
<dbReference type="PANTHER" id="PTHR19920:SF0">
    <property type="entry name" value="CYTOSOLIC IRON-SULFUR PROTEIN ASSEMBLY PROTEIN CIAO1-RELATED"/>
    <property type="match status" value="1"/>
</dbReference>
<gene>
    <name evidence="2" type="ORF">F511_25655</name>
</gene>
<feature type="repeat" description="WD" evidence="1">
    <location>
        <begin position="68"/>
        <end position="100"/>
    </location>
</feature>
<dbReference type="OrthoDB" id="284782at2759"/>
<organism evidence="2 3">
    <name type="scientific">Dorcoceras hygrometricum</name>
    <dbReference type="NCBI Taxonomy" id="472368"/>
    <lineage>
        <taxon>Eukaryota</taxon>
        <taxon>Viridiplantae</taxon>
        <taxon>Streptophyta</taxon>
        <taxon>Embryophyta</taxon>
        <taxon>Tracheophyta</taxon>
        <taxon>Spermatophyta</taxon>
        <taxon>Magnoliopsida</taxon>
        <taxon>eudicotyledons</taxon>
        <taxon>Gunneridae</taxon>
        <taxon>Pentapetalae</taxon>
        <taxon>asterids</taxon>
        <taxon>lamiids</taxon>
        <taxon>Lamiales</taxon>
        <taxon>Gesneriaceae</taxon>
        <taxon>Didymocarpoideae</taxon>
        <taxon>Trichosporeae</taxon>
        <taxon>Loxocarpinae</taxon>
        <taxon>Dorcoceras</taxon>
    </lineage>
</organism>
<dbReference type="Proteomes" id="UP000250235">
    <property type="component" value="Unassembled WGS sequence"/>
</dbReference>
<evidence type="ECO:0000256" key="1">
    <source>
        <dbReference type="PROSITE-ProRule" id="PRU00221"/>
    </source>
</evidence>
<dbReference type="EMBL" id="KV014893">
    <property type="protein sequence ID" value="KZV21427.1"/>
    <property type="molecule type" value="Genomic_DNA"/>
</dbReference>
<dbReference type="SMART" id="SM00320">
    <property type="entry name" value="WD40"/>
    <property type="match status" value="3"/>
</dbReference>
<dbReference type="PANTHER" id="PTHR19920">
    <property type="entry name" value="WD40 PROTEIN CIAO1"/>
    <property type="match status" value="1"/>
</dbReference>
<feature type="repeat" description="WD" evidence="1">
    <location>
        <begin position="15"/>
        <end position="53"/>
    </location>
</feature>
<dbReference type="PROSITE" id="PS50082">
    <property type="entry name" value="WD_REPEATS_2"/>
    <property type="match status" value="2"/>
</dbReference>
<evidence type="ECO:0000313" key="2">
    <source>
        <dbReference type="EMBL" id="KZV21427.1"/>
    </source>
</evidence>
<dbReference type="Pfam" id="PF00400">
    <property type="entry name" value="WD40"/>
    <property type="match status" value="2"/>
</dbReference>
<dbReference type="GO" id="GO:0097361">
    <property type="term" value="C:cytosolic [4Fe-4S] assembly targeting complex"/>
    <property type="evidence" value="ECO:0007669"/>
    <property type="project" value="TreeGrafter"/>
</dbReference>
<proteinExistence type="predicted"/>
<keyword evidence="1" id="KW-0853">WD repeat</keyword>
<accession>A0A2Z7AQ19</accession>
<feature type="non-terminal residue" evidence="2">
    <location>
        <position position="1"/>
    </location>
</feature>
<dbReference type="AlphaFoldDB" id="A0A2Z7AQ19"/>
<dbReference type="InterPro" id="IPR015943">
    <property type="entry name" value="WD40/YVTN_repeat-like_dom_sf"/>
</dbReference>
<sequence length="188" mass="21107">EFQGSEFELVEIETLRGHTDKVLRVAWNPAAGVGGVPAMIASCGAHKTVRIWEQNPDTRSFQCKQELERPHTPAVQQCFWSLTGKLLATSTVDGDICVWESTGETFRLADVFEHPLKLPSNVYWNASGLLLATCAVQKTIWIWKISSYAQMEAPSLLLTATEDVKMIQWHPSMDILFAFGRDNTIKVR</sequence>